<dbReference type="EMBL" id="BARS01015746">
    <property type="protein sequence ID" value="GAF93890.1"/>
    <property type="molecule type" value="Genomic_DNA"/>
</dbReference>
<dbReference type="AlphaFoldDB" id="X0UZP6"/>
<name>X0UZP6_9ZZZZ</name>
<organism evidence="1">
    <name type="scientific">marine sediment metagenome</name>
    <dbReference type="NCBI Taxonomy" id="412755"/>
    <lineage>
        <taxon>unclassified sequences</taxon>
        <taxon>metagenomes</taxon>
        <taxon>ecological metagenomes</taxon>
    </lineage>
</organism>
<reference evidence="1" key="1">
    <citation type="journal article" date="2014" name="Front. Microbiol.">
        <title>High frequency of phylogenetically diverse reductive dehalogenase-homologous genes in deep subseafloor sedimentary metagenomes.</title>
        <authorList>
            <person name="Kawai M."/>
            <person name="Futagami T."/>
            <person name="Toyoda A."/>
            <person name="Takaki Y."/>
            <person name="Nishi S."/>
            <person name="Hori S."/>
            <person name="Arai W."/>
            <person name="Tsubouchi T."/>
            <person name="Morono Y."/>
            <person name="Uchiyama I."/>
            <person name="Ito T."/>
            <person name="Fujiyama A."/>
            <person name="Inagaki F."/>
            <person name="Takami H."/>
        </authorList>
    </citation>
    <scope>NUCLEOTIDE SEQUENCE</scope>
    <source>
        <strain evidence="1">Expedition CK06-06</strain>
    </source>
</reference>
<feature type="non-terminal residue" evidence="1">
    <location>
        <position position="92"/>
    </location>
</feature>
<comment type="caution">
    <text evidence="1">The sequence shown here is derived from an EMBL/GenBank/DDBJ whole genome shotgun (WGS) entry which is preliminary data.</text>
</comment>
<protein>
    <submittedName>
        <fullName evidence="1">Uncharacterized protein</fullName>
    </submittedName>
</protein>
<accession>X0UZP6</accession>
<evidence type="ECO:0000313" key="1">
    <source>
        <dbReference type="EMBL" id="GAF93890.1"/>
    </source>
</evidence>
<proteinExistence type="predicted"/>
<gene>
    <name evidence="1" type="ORF">S01H1_26005</name>
</gene>
<sequence length="92" mass="10465">MGRLWSFQSSFNRGELDPRLLGRKDLQAYYAGAKIAQNVVTLVQGGVRRRNGTEFISEDTDGRIFNFSFSTEVNYCLLFTNLQCEVFKEGVS</sequence>